<protein>
    <submittedName>
        <fullName evidence="7">Sulfite oxidase</fullName>
    </submittedName>
</protein>
<evidence type="ECO:0000256" key="3">
    <source>
        <dbReference type="ARBA" id="ARBA00022723"/>
    </source>
</evidence>
<evidence type="ECO:0000256" key="2">
    <source>
        <dbReference type="ARBA" id="ARBA00022505"/>
    </source>
</evidence>
<name>A0ABT3X1H9_9BACL</name>
<evidence type="ECO:0000313" key="8">
    <source>
        <dbReference type="Proteomes" id="UP001208017"/>
    </source>
</evidence>
<evidence type="ECO:0000259" key="5">
    <source>
        <dbReference type="Pfam" id="PF00174"/>
    </source>
</evidence>
<keyword evidence="2" id="KW-0500">Molybdenum</keyword>
<dbReference type="InterPro" id="IPR000572">
    <property type="entry name" value="OxRdtase_Mopterin-bd_dom"/>
</dbReference>
<reference evidence="7 8" key="1">
    <citation type="submission" date="2022-11" db="EMBL/GenBank/DDBJ databases">
        <title>Study of microbial diversity in lake waters.</title>
        <authorList>
            <person name="Zhang J."/>
        </authorList>
    </citation>
    <scope>NUCLEOTIDE SEQUENCE [LARGE SCALE GENOMIC DNA]</scope>
    <source>
        <strain evidence="7 8">DT12</strain>
    </source>
</reference>
<dbReference type="Proteomes" id="UP001208017">
    <property type="component" value="Unassembled WGS sequence"/>
</dbReference>
<dbReference type="SUPFAM" id="SSF81296">
    <property type="entry name" value="E set domains"/>
    <property type="match status" value="1"/>
</dbReference>
<dbReference type="Gene3D" id="2.60.40.650">
    <property type="match status" value="1"/>
</dbReference>
<keyword evidence="8" id="KW-1185">Reference proteome</keyword>
<evidence type="ECO:0000256" key="1">
    <source>
        <dbReference type="ARBA" id="ARBA00001924"/>
    </source>
</evidence>
<dbReference type="Pfam" id="PF03404">
    <property type="entry name" value="Mo-co_dimer"/>
    <property type="match status" value="1"/>
</dbReference>
<dbReference type="PRINTS" id="PR00407">
    <property type="entry name" value="EUMOPTERIN"/>
</dbReference>
<comment type="caution">
    <text evidence="7">The sequence shown here is derived from an EMBL/GenBank/DDBJ whole genome shotgun (WGS) entry which is preliminary data.</text>
</comment>
<dbReference type="PANTHER" id="PTHR19372">
    <property type="entry name" value="SULFITE REDUCTASE"/>
    <property type="match status" value="1"/>
</dbReference>
<dbReference type="SUPFAM" id="SSF56524">
    <property type="entry name" value="Oxidoreductase molybdopterin-binding domain"/>
    <property type="match status" value="1"/>
</dbReference>
<organism evidence="7 8">
    <name type="scientific">Tumebacillus lacus</name>
    <dbReference type="NCBI Taxonomy" id="2995335"/>
    <lineage>
        <taxon>Bacteria</taxon>
        <taxon>Bacillati</taxon>
        <taxon>Bacillota</taxon>
        <taxon>Bacilli</taxon>
        <taxon>Bacillales</taxon>
        <taxon>Alicyclobacillaceae</taxon>
        <taxon>Tumebacillus</taxon>
    </lineage>
</organism>
<keyword evidence="4" id="KW-0560">Oxidoreductase</keyword>
<accession>A0ABT3X1H9</accession>
<dbReference type="InterPro" id="IPR008335">
    <property type="entry name" value="Mopterin_OxRdtase_euk"/>
</dbReference>
<proteinExistence type="predicted"/>
<evidence type="ECO:0000256" key="4">
    <source>
        <dbReference type="ARBA" id="ARBA00023002"/>
    </source>
</evidence>
<dbReference type="InterPro" id="IPR014756">
    <property type="entry name" value="Ig_E-set"/>
</dbReference>
<comment type="cofactor">
    <cofactor evidence="1">
        <name>Mo-molybdopterin</name>
        <dbReference type="ChEBI" id="CHEBI:71302"/>
    </cofactor>
</comment>
<evidence type="ECO:0000259" key="6">
    <source>
        <dbReference type="Pfam" id="PF03404"/>
    </source>
</evidence>
<keyword evidence="3" id="KW-0479">Metal-binding</keyword>
<dbReference type="Pfam" id="PF00174">
    <property type="entry name" value="Oxidored_molyb"/>
    <property type="match status" value="1"/>
</dbReference>
<gene>
    <name evidence="7" type="ORF">OS242_07615</name>
</gene>
<dbReference type="PANTHER" id="PTHR19372:SF7">
    <property type="entry name" value="SULFITE OXIDASE, MITOCHONDRIAL"/>
    <property type="match status" value="1"/>
</dbReference>
<dbReference type="InterPro" id="IPR036374">
    <property type="entry name" value="OxRdtase_Mopterin-bd_sf"/>
</dbReference>
<dbReference type="CDD" id="cd02110">
    <property type="entry name" value="SO_family_Moco_dimer"/>
    <property type="match status" value="1"/>
</dbReference>
<evidence type="ECO:0000313" key="7">
    <source>
        <dbReference type="EMBL" id="MCX7569828.1"/>
    </source>
</evidence>
<dbReference type="EMBL" id="JAPMLT010000003">
    <property type="protein sequence ID" value="MCX7569828.1"/>
    <property type="molecule type" value="Genomic_DNA"/>
</dbReference>
<sequence length="353" mass="39878">MPDSNRLLPNLTTRSLIPENQETPIHFLRSVLTPESYHFRRNHFPYPELPNPFLLSVRGTVLRPLELRAEQLSAWKAKSVTVALECSGNKRKKFSPEVFGEQWEDGAISQSEWTGVPLADILHLAGLQAGSQEVVFIGADRGHHPGVKGVIPFARSLSVKEALHPDVLVAYQCNGQAIPYRNGYPLRLIVPHWYGMASVKWLQDIEVIDHAFQGPFQTKDYQYYPSIHHDGGKHPVTTKHVNSIIQMPMDLSVLPVGVYVVEGIAWSGTGAVEQVELSLNQGKSWSAASLTPDPSRPYAWVRWTYTWHAEQPGQYEIWSRATDAAGHTQPLEPFWNRKGYGHHAIYRTRIQIE</sequence>
<feature type="domain" description="Moybdenum cofactor oxidoreductase dimerisation" evidence="6">
    <location>
        <begin position="240"/>
        <end position="352"/>
    </location>
</feature>
<dbReference type="Gene3D" id="3.90.420.10">
    <property type="entry name" value="Oxidoreductase, molybdopterin-binding domain"/>
    <property type="match status" value="1"/>
</dbReference>
<feature type="domain" description="Oxidoreductase molybdopterin-binding" evidence="5">
    <location>
        <begin position="43"/>
        <end position="215"/>
    </location>
</feature>
<dbReference type="InterPro" id="IPR005066">
    <property type="entry name" value="MoCF_OxRdtse_dimer"/>
</dbReference>
<dbReference type="RefSeq" id="WP_267151078.1">
    <property type="nucleotide sequence ID" value="NZ_JAPMLT010000003.1"/>
</dbReference>